<protein>
    <recommendedName>
        <fullName evidence="4">YrhC-like protein</fullName>
    </recommendedName>
</protein>
<dbReference type="Pfam" id="PF14143">
    <property type="entry name" value="YrhC"/>
    <property type="match status" value="1"/>
</dbReference>
<dbReference type="InterPro" id="IPR025418">
    <property type="entry name" value="YrhC-like"/>
</dbReference>
<keyword evidence="3" id="KW-1185">Reference proteome</keyword>
<name>A0A3A9KGB1_9BACI</name>
<dbReference type="EMBL" id="PDOE01000001">
    <property type="protein sequence ID" value="RKL68603.1"/>
    <property type="molecule type" value="Genomic_DNA"/>
</dbReference>
<comment type="caution">
    <text evidence="2">The sequence shown here is derived from an EMBL/GenBank/DDBJ whole genome shotgun (WGS) entry which is preliminary data.</text>
</comment>
<feature type="transmembrane region" description="Helical" evidence="1">
    <location>
        <begin position="20"/>
        <end position="38"/>
    </location>
</feature>
<keyword evidence="1" id="KW-1133">Transmembrane helix</keyword>
<dbReference type="AlphaFoldDB" id="A0A3A9KGB1"/>
<dbReference type="RefSeq" id="WP_110936758.1">
    <property type="nucleotide sequence ID" value="NZ_KZ614146.1"/>
</dbReference>
<evidence type="ECO:0000256" key="1">
    <source>
        <dbReference type="SAM" id="Phobius"/>
    </source>
</evidence>
<gene>
    <name evidence="2" type="ORF">CR203_00680</name>
</gene>
<dbReference type="OrthoDB" id="2943632at2"/>
<proteinExistence type="predicted"/>
<dbReference type="Proteomes" id="UP000281498">
    <property type="component" value="Unassembled WGS sequence"/>
</dbReference>
<organism evidence="2 3">
    <name type="scientific">Salipaludibacillus neizhouensis</name>
    <dbReference type="NCBI Taxonomy" id="885475"/>
    <lineage>
        <taxon>Bacteria</taxon>
        <taxon>Bacillati</taxon>
        <taxon>Bacillota</taxon>
        <taxon>Bacilli</taxon>
        <taxon>Bacillales</taxon>
        <taxon>Bacillaceae</taxon>
    </lineage>
</organism>
<accession>A0A3A9KGB1</accession>
<feature type="transmembrane region" description="Helical" evidence="1">
    <location>
        <begin position="44"/>
        <end position="63"/>
    </location>
</feature>
<reference evidence="2 3" key="1">
    <citation type="submission" date="2017-10" db="EMBL/GenBank/DDBJ databases">
        <title>Bacillus sp. nov., a halophilic bacterium isolated from a Keqin Lake.</title>
        <authorList>
            <person name="Wang H."/>
        </authorList>
    </citation>
    <scope>NUCLEOTIDE SEQUENCE [LARGE SCALE GENOMIC DNA]</scope>
    <source>
        <strain evidence="2 3">KCTC 13187</strain>
    </source>
</reference>
<keyword evidence="1" id="KW-0812">Transmembrane</keyword>
<sequence length="78" mass="8878">MSDTKLQMLKDKIDDYRRFAFITIALTAFLVLGTVLPNETVHTSHQSGLLITIGVMLVMAIFFHRTSIRAQRLLAEEE</sequence>
<evidence type="ECO:0000313" key="2">
    <source>
        <dbReference type="EMBL" id="RKL68603.1"/>
    </source>
</evidence>
<evidence type="ECO:0000313" key="3">
    <source>
        <dbReference type="Proteomes" id="UP000281498"/>
    </source>
</evidence>
<evidence type="ECO:0008006" key="4">
    <source>
        <dbReference type="Google" id="ProtNLM"/>
    </source>
</evidence>
<keyword evidence="1" id="KW-0472">Membrane</keyword>